<dbReference type="GO" id="GO:0005576">
    <property type="term" value="C:extracellular region"/>
    <property type="evidence" value="ECO:0007669"/>
    <property type="project" value="InterPro"/>
</dbReference>
<dbReference type="InterPro" id="IPR038970">
    <property type="entry name" value="Lyase_8"/>
</dbReference>
<protein>
    <submittedName>
        <fullName evidence="11">Chloramphenicol resistance protein</fullName>
    </submittedName>
</protein>
<dbReference type="PANTHER" id="PTHR38481:SF1">
    <property type="entry name" value="HYALURONATE LYASE"/>
    <property type="match status" value="1"/>
</dbReference>
<dbReference type="Gene3D" id="2.70.98.10">
    <property type="match status" value="1"/>
</dbReference>
<comment type="subunit">
    <text evidence="3">Monomer.</text>
</comment>
<comment type="caution">
    <text evidence="11">The sequence shown here is derived from an EMBL/GenBank/DDBJ whole genome shotgun (WGS) entry which is preliminary data.</text>
</comment>
<evidence type="ECO:0000259" key="9">
    <source>
        <dbReference type="Pfam" id="PF02884"/>
    </source>
</evidence>
<evidence type="ECO:0000256" key="6">
    <source>
        <dbReference type="ARBA" id="ARBA00023239"/>
    </source>
</evidence>
<comment type="cofactor">
    <cofactor evidence="1">
        <name>Ca(2+)</name>
        <dbReference type="ChEBI" id="CHEBI:29108"/>
    </cofactor>
</comment>
<evidence type="ECO:0000256" key="3">
    <source>
        <dbReference type="ARBA" id="ARBA00011245"/>
    </source>
</evidence>
<evidence type="ECO:0000259" key="8">
    <source>
        <dbReference type="Pfam" id="PF02278"/>
    </source>
</evidence>
<dbReference type="Pfam" id="PF08124">
    <property type="entry name" value="Lyase_8_N"/>
    <property type="match status" value="1"/>
</dbReference>
<dbReference type="AlphaFoldDB" id="A0A9D1Z1R6"/>
<reference evidence="11" key="1">
    <citation type="journal article" date="2021" name="PeerJ">
        <title>Extensive microbial diversity within the chicken gut microbiome revealed by metagenomics and culture.</title>
        <authorList>
            <person name="Gilroy R."/>
            <person name="Ravi A."/>
            <person name="Getino M."/>
            <person name="Pursley I."/>
            <person name="Horton D.L."/>
            <person name="Alikhan N.F."/>
            <person name="Baker D."/>
            <person name="Gharbi K."/>
            <person name="Hall N."/>
            <person name="Watson M."/>
            <person name="Adriaenssens E.M."/>
            <person name="Foster-Nyarko E."/>
            <person name="Jarju S."/>
            <person name="Secka A."/>
            <person name="Antonio M."/>
            <person name="Oren A."/>
            <person name="Chaudhuri R.R."/>
            <person name="La Ragione R."/>
            <person name="Hildebrand F."/>
            <person name="Pallen M.J."/>
        </authorList>
    </citation>
    <scope>NUCLEOTIDE SEQUENCE</scope>
    <source>
        <strain evidence="11">5134</strain>
    </source>
</reference>
<dbReference type="InterPro" id="IPR004103">
    <property type="entry name" value="Lyase_8_C"/>
</dbReference>
<dbReference type="Pfam" id="PF02278">
    <property type="entry name" value="Lyase_8"/>
    <property type="match status" value="1"/>
</dbReference>
<evidence type="ECO:0000259" key="10">
    <source>
        <dbReference type="Pfam" id="PF08124"/>
    </source>
</evidence>
<evidence type="ECO:0000256" key="4">
    <source>
        <dbReference type="ARBA" id="ARBA00022729"/>
    </source>
</evidence>
<name>A0A9D1Z1R6_9BACT</name>
<sequence length="716" mass="80459">MFSLLLAYLATFVLDSEICCKDDKYAIIIDRVCREHLKATPSSIVQDSLATTYQSSITPNGTWTDINYESVSMTEWSPITHLERLLILSTVYLSPESRYYASDTVFRHIVLGLQWWDANRPTSKNWWYQWVGVPQHVGLLLTLMRHGENPIPPELENNLLKNMEETAGDPEEAGSKGSAANKIDVSVHWIYRGALTRNNEVLAKGFRNIFQPISFTTGEGIQNDFSYLQHGPQLYIGGYGEVVVEKVAWAASIAKDTEYRLPKDKLNILSHFLLDAYLPSICGRKILGNVSGRQIARKGALDKTSILPTLERMKRLDPSNRDIYEKAIQGIGRRYAGPYGNSTPYRHYWRADYSLSSTTSGQFDVRMSSTRTYRSENGNGENMLGYFLSDGATFITIDGNEYDDIYPSWDWSAIPGTTTPHLPASQIPIPHEWGTFGTSTFVGGVQGCMCGLTAYEYVDTNTVFKIRADKSWFFCRNEVVCLGSGVSCTSDYPSMTTVNQTLSKGPIYYGTTGITDTLTDSHLRGKPLNWVWHNKVGYYFPWDIPVELSDAEKSGNWVDINRNTHPESVTNRIFSITIPHGIHPSSAKYAYIVVRDTSCEQMKNYEGGTLRILQADDKLHVICDTLSGCWGFAFFKAGRYTSSDLDIRVEAPCLILLERNPDSGTYVMQISSPSQNRAEIGVEIAIAGLGKERITAEFPVNDKRYAGMTQSYELFK</sequence>
<evidence type="ECO:0000256" key="5">
    <source>
        <dbReference type="ARBA" id="ARBA00022837"/>
    </source>
</evidence>
<evidence type="ECO:0000313" key="12">
    <source>
        <dbReference type="Proteomes" id="UP000886844"/>
    </source>
</evidence>
<reference evidence="11" key="2">
    <citation type="submission" date="2021-04" db="EMBL/GenBank/DDBJ databases">
        <authorList>
            <person name="Gilroy R."/>
        </authorList>
    </citation>
    <scope>NUCLEOTIDE SEQUENCE</scope>
    <source>
        <strain evidence="11">5134</strain>
    </source>
</reference>
<comment type="similarity">
    <text evidence="2">Belongs to the polysaccharide lyase 8 family.</text>
</comment>
<organism evidence="11 12">
    <name type="scientific">Candidatus Alistipes intestinigallinarum</name>
    <dbReference type="NCBI Taxonomy" id="2838440"/>
    <lineage>
        <taxon>Bacteria</taxon>
        <taxon>Pseudomonadati</taxon>
        <taxon>Bacteroidota</taxon>
        <taxon>Bacteroidia</taxon>
        <taxon>Bacteroidales</taxon>
        <taxon>Rikenellaceae</taxon>
        <taxon>Alistipes</taxon>
    </lineage>
</organism>
<evidence type="ECO:0000256" key="1">
    <source>
        <dbReference type="ARBA" id="ARBA00001913"/>
    </source>
</evidence>
<evidence type="ECO:0000313" key="11">
    <source>
        <dbReference type="EMBL" id="HIY68021.1"/>
    </source>
</evidence>
<dbReference type="SUPFAM" id="SSF49863">
    <property type="entry name" value="Hyaluronate lyase-like, C-terminal domain"/>
    <property type="match status" value="1"/>
</dbReference>
<dbReference type="InterPro" id="IPR014718">
    <property type="entry name" value="GH-type_carb-bd"/>
</dbReference>
<dbReference type="Proteomes" id="UP000886844">
    <property type="component" value="Unassembled WGS sequence"/>
</dbReference>
<gene>
    <name evidence="11" type="ORF">H9828_01235</name>
</gene>
<dbReference type="EMBL" id="DXDA01000012">
    <property type="protein sequence ID" value="HIY68021.1"/>
    <property type="molecule type" value="Genomic_DNA"/>
</dbReference>
<dbReference type="InterPro" id="IPR012970">
    <property type="entry name" value="Lyase_8_alpha_N"/>
</dbReference>
<dbReference type="GO" id="GO:0030246">
    <property type="term" value="F:carbohydrate binding"/>
    <property type="evidence" value="ECO:0007669"/>
    <property type="project" value="InterPro"/>
</dbReference>
<dbReference type="PANTHER" id="PTHR38481">
    <property type="entry name" value="HYALURONATE LYASE"/>
    <property type="match status" value="1"/>
</dbReference>
<feature type="domain" description="Polysaccharide lyase 8 N-terminal alpha-helical" evidence="10">
    <location>
        <begin position="51"/>
        <end position="317"/>
    </location>
</feature>
<dbReference type="Gene3D" id="2.60.220.10">
    <property type="entry name" value="Polysaccharide lyase family 8-like, C-terminal"/>
    <property type="match status" value="1"/>
</dbReference>
<dbReference type="GO" id="GO:0016837">
    <property type="term" value="F:carbon-oxygen lyase activity, acting on polysaccharides"/>
    <property type="evidence" value="ECO:0007669"/>
    <property type="project" value="UniProtKB-ARBA"/>
</dbReference>
<dbReference type="InterPro" id="IPR008929">
    <property type="entry name" value="Chondroitin_lyas"/>
</dbReference>
<dbReference type="GO" id="GO:0005975">
    <property type="term" value="P:carbohydrate metabolic process"/>
    <property type="evidence" value="ECO:0007669"/>
    <property type="project" value="InterPro"/>
</dbReference>
<dbReference type="Gene3D" id="1.50.10.100">
    <property type="entry name" value="Chondroitin AC/alginate lyase"/>
    <property type="match status" value="1"/>
</dbReference>
<evidence type="ECO:0000256" key="7">
    <source>
        <dbReference type="PIRSR" id="PIRSR638970-1"/>
    </source>
</evidence>
<feature type="active site" evidence="7">
    <location>
        <position position="293"/>
    </location>
</feature>
<dbReference type="InterPro" id="IPR011013">
    <property type="entry name" value="Gal_mutarotase_sf_dom"/>
</dbReference>
<keyword evidence="6" id="KW-0456">Lyase</keyword>
<dbReference type="Pfam" id="PF02884">
    <property type="entry name" value="Lyase_8_C"/>
    <property type="match status" value="1"/>
</dbReference>
<dbReference type="InterPro" id="IPR003159">
    <property type="entry name" value="Lyase_8_central_dom"/>
</dbReference>
<proteinExistence type="inferred from homology"/>
<evidence type="ECO:0000256" key="2">
    <source>
        <dbReference type="ARBA" id="ARBA00006699"/>
    </source>
</evidence>
<feature type="active site" evidence="7">
    <location>
        <position position="230"/>
    </location>
</feature>
<keyword evidence="4" id="KW-0732">Signal</keyword>
<accession>A0A9D1Z1R6</accession>
<feature type="domain" description="Polysaccharide lyase family 8 central" evidence="8">
    <location>
        <begin position="346"/>
        <end position="594"/>
    </location>
</feature>
<dbReference type="InterPro" id="IPR011071">
    <property type="entry name" value="Lyase_8-like_C"/>
</dbReference>
<keyword evidence="5" id="KW-0106">Calcium</keyword>
<feature type="domain" description="Polysaccharide lyase family 8 C-terminal" evidence="9">
    <location>
        <begin position="611"/>
        <end position="680"/>
    </location>
</feature>
<dbReference type="SUPFAM" id="SSF48230">
    <property type="entry name" value="Chondroitin AC/alginate lyase"/>
    <property type="match status" value="1"/>
</dbReference>
<feature type="active site" evidence="7">
    <location>
        <position position="239"/>
    </location>
</feature>
<dbReference type="SUPFAM" id="SSF74650">
    <property type="entry name" value="Galactose mutarotase-like"/>
    <property type="match status" value="1"/>
</dbReference>